<dbReference type="InterPro" id="IPR011990">
    <property type="entry name" value="TPR-like_helical_dom_sf"/>
</dbReference>
<dbReference type="InterPro" id="IPR026337">
    <property type="entry name" value="AKG_HExxH"/>
</dbReference>
<reference evidence="2" key="1">
    <citation type="journal article" date="2019" name="Int. J. Syst. Evol. Microbiol.">
        <title>The Global Catalogue of Microorganisms (GCM) 10K type strain sequencing project: providing services to taxonomists for standard genome sequencing and annotation.</title>
        <authorList>
            <consortium name="The Broad Institute Genomics Platform"/>
            <consortium name="The Broad Institute Genome Sequencing Center for Infectious Disease"/>
            <person name="Wu L."/>
            <person name="Ma J."/>
        </authorList>
    </citation>
    <scope>NUCLEOTIDE SEQUENCE [LARGE SCALE GENOMIC DNA]</scope>
    <source>
        <strain evidence="2">JCM 31486</strain>
    </source>
</reference>
<gene>
    <name evidence="1" type="ORF">ACFQ1S_01480</name>
</gene>
<sequence length="460" mass="51243">MSVPVSPHGVILPTLGFVQLPMAQTADVALVRSHGGRTQISHGSTTVRLPANLGVDGPGWWSVRALVAGTEGQDLRVRLDDVDPYRDHYEPVEPQRLPSGEATKWQELVAAAWRSLVHRLPDFADALRVGFDSFAPRPFTFFRARSASSNEAFGSAILSRPTDSSTLAAMIVHEFQHSRLGALTQIAGLWENDPRERLYVPWRDDPRPIGGVFQGVYAFFGMTTFWRASACDSQGMFEYAYHREVTRQGLAVIRRDEALTDAGRRFVDNIADVLDEWLLEEIPESFVTAAKRVTTDHRIGWRIRHLRPDPTLTGHLVDMWRGRRPTTRLVHTPDRAPTSVPDGTWTHARADLTRLATSTPGNHTAWRAVPDATPADLALVTNRFDDAVRAYRADLERNPDSATALAGLTIALAAQGTSPTVRTLMRRPELVRAVHRRIRTDTEPRTSVEAVADWIGRTVL</sequence>
<dbReference type="NCBIfam" id="TIGR04267">
    <property type="entry name" value="mod_HExxH"/>
    <property type="match status" value="1"/>
</dbReference>
<evidence type="ECO:0000313" key="2">
    <source>
        <dbReference type="Proteomes" id="UP001597045"/>
    </source>
</evidence>
<dbReference type="Proteomes" id="UP001597045">
    <property type="component" value="Unassembled WGS sequence"/>
</dbReference>
<dbReference type="SUPFAM" id="SSF48452">
    <property type="entry name" value="TPR-like"/>
    <property type="match status" value="1"/>
</dbReference>
<name>A0ABW3M0Y8_9PSEU</name>
<protein>
    <submittedName>
        <fullName evidence="1">HEXXH motif-containing putative peptide modification protein</fullName>
    </submittedName>
</protein>
<dbReference type="EMBL" id="JBHTIS010000040">
    <property type="protein sequence ID" value="MFD1044355.1"/>
    <property type="molecule type" value="Genomic_DNA"/>
</dbReference>
<keyword evidence="2" id="KW-1185">Reference proteome</keyword>
<organism evidence="1 2">
    <name type="scientific">Kibdelosporangium lantanae</name>
    <dbReference type="NCBI Taxonomy" id="1497396"/>
    <lineage>
        <taxon>Bacteria</taxon>
        <taxon>Bacillati</taxon>
        <taxon>Actinomycetota</taxon>
        <taxon>Actinomycetes</taxon>
        <taxon>Pseudonocardiales</taxon>
        <taxon>Pseudonocardiaceae</taxon>
        <taxon>Kibdelosporangium</taxon>
    </lineage>
</organism>
<comment type="caution">
    <text evidence="1">The sequence shown here is derived from an EMBL/GenBank/DDBJ whole genome shotgun (WGS) entry which is preliminary data.</text>
</comment>
<accession>A0ABW3M0Y8</accession>
<evidence type="ECO:0000313" key="1">
    <source>
        <dbReference type="EMBL" id="MFD1044355.1"/>
    </source>
</evidence>
<proteinExistence type="predicted"/>